<dbReference type="InterPro" id="IPR024370">
    <property type="entry name" value="PBP_domain"/>
</dbReference>
<comment type="caution">
    <text evidence="11">The sequence shown here is derived from an EMBL/GenBank/DDBJ whole genome shotgun (WGS) entry which is preliminary data.</text>
</comment>
<accession>A0A430HSS5</accession>
<dbReference type="GO" id="GO:0043190">
    <property type="term" value="C:ATP-binding cassette (ABC) transporter complex"/>
    <property type="evidence" value="ECO:0007669"/>
    <property type="project" value="InterPro"/>
</dbReference>
<feature type="binding site" evidence="8">
    <location>
        <position position="77"/>
    </location>
    <ligand>
        <name>phosphate</name>
        <dbReference type="ChEBI" id="CHEBI:43474"/>
    </ligand>
</feature>
<reference evidence="11 12" key="1">
    <citation type="submission" date="2018-12" db="EMBL/GenBank/DDBJ databases">
        <authorList>
            <person name="Yang E."/>
        </authorList>
    </citation>
    <scope>NUCLEOTIDE SEQUENCE [LARGE SCALE GENOMIC DNA]</scope>
    <source>
        <strain evidence="11 12">SOD</strain>
    </source>
</reference>
<dbReference type="RefSeq" id="WP_126071965.1">
    <property type="nucleotide sequence ID" value="NZ_CP051166.1"/>
</dbReference>
<feature type="signal peptide" evidence="9">
    <location>
        <begin position="1"/>
        <end position="21"/>
    </location>
</feature>
<feature type="chain" id="PRO_5019011440" description="Phosphate-binding protein PstS" evidence="9">
    <location>
        <begin position="22"/>
        <end position="354"/>
    </location>
</feature>
<dbReference type="InterPro" id="IPR050962">
    <property type="entry name" value="Phosphate-bind_PstS"/>
</dbReference>
<dbReference type="NCBIfam" id="TIGR00975">
    <property type="entry name" value="3a0107s03"/>
    <property type="match status" value="1"/>
</dbReference>
<evidence type="ECO:0000256" key="9">
    <source>
        <dbReference type="SAM" id="SignalP"/>
    </source>
</evidence>
<evidence type="ECO:0000313" key="11">
    <source>
        <dbReference type="EMBL" id="RSZ60581.1"/>
    </source>
</evidence>
<feature type="domain" description="PBP" evidence="10">
    <location>
        <begin position="22"/>
        <end position="252"/>
    </location>
</feature>
<comment type="similarity">
    <text evidence="2 7">Belongs to the PstS family.</text>
</comment>
<dbReference type="PANTHER" id="PTHR42996">
    <property type="entry name" value="PHOSPHATE-BINDING PROTEIN PSTS"/>
    <property type="match status" value="1"/>
</dbReference>
<dbReference type="PANTHER" id="PTHR42996:SF1">
    <property type="entry name" value="PHOSPHATE-BINDING PROTEIN PSTS"/>
    <property type="match status" value="1"/>
</dbReference>
<dbReference type="CDD" id="cd13565">
    <property type="entry name" value="PBP2_PstS"/>
    <property type="match status" value="1"/>
</dbReference>
<comment type="subunit">
    <text evidence="3 7">The complex is composed of two ATP-binding proteins (PstB), two transmembrane proteins (PstC and PstA) and a solute-binding protein (PstS).</text>
</comment>
<dbReference type="EMBL" id="RXLQ01000001">
    <property type="protein sequence ID" value="RSZ60581.1"/>
    <property type="molecule type" value="Genomic_DNA"/>
</dbReference>
<dbReference type="Pfam" id="PF12849">
    <property type="entry name" value="PBP_like_2"/>
    <property type="match status" value="1"/>
</dbReference>
<sequence length="354" mass="37192">MFTNNKILFAILVAASPALYAQTSLTGAGSSAAEILYTSMAAAYSKSSNVSLNYQSSSSTEGLQQVKSRKVDFGATDVALSADERKAGKLLCFPTAVSGIVPVVNLPGVASGQLKLTGELLADIFSRKITKWNDPKVQALNPGLALPALAISAVTRQDGSGTTFNFTDYLSKSSAEWKAAYGSSYSVKWAAGTTPVKGSAGVVAALRQTPGAIAYVDYQYVTKNKLSFASLKNRDGKFVAPSGAGFSSAMNNSGWTSKGAYEEMLTDKPGVASWPITASTFAIVPLITSSPDSAVAAIRFFTWGFVHGDDAVGNTAFVRLPDNVQGRIFGELTTITDSAGKPLKWSLSDTLNLR</sequence>
<evidence type="ECO:0000259" key="10">
    <source>
        <dbReference type="Pfam" id="PF12849"/>
    </source>
</evidence>
<dbReference type="GO" id="GO:0035435">
    <property type="term" value="P:phosphate ion transmembrane transport"/>
    <property type="evidence" value="ECO:0007669"/>
    <property type="project" value="InterPro"/>
</dbReference>
<evidence type="ECO:0000256" key="8">
    <source>
        <dbReference type="PIRSR" id="PIRSR002756-1"/>
    </source>
</evidence>
<evidence type="ECO:0000256" key="6">
    <source>
        <dbReference type="ARBA" id="ARBA00022592"/>
    </source>
</evidence>
<proteinExistence type="inferred from homology"/>
<name>A0A430HSS5_9BURK</name>
<evidence type="ECO:0000256" key="3">
    <source>
        <dbReference type="ARBA" id="ARBA00011529"/>
    </source>
</evidence>
<evidence type="ECO:0000256" key="1">
    <source>
        <dbReference type="ARBA" id="ARBA00002841"/>
    </source>
</evidence>
<keyword evidence="5 7" id="KW-0813">Transport</keyword>
<evidence type="ECO:0000256" key="5">
    <source>
        <dbReference type="ARBA" id="ARBA00022448"/>
    </source>
</evidence>
<feature type="binding site" evidence="8">
    <location>
        <position position="59"/>
    </location>
    <ligand>
        <name>phosphate</name>
        <dbReference type="ChEBI" id="CHEBI:43474"/>
    </ligand>
</feature>
<dbReference type="Proteomes" id="UP000278085">
    <property type="component" value="Unassembled WGS sequence"/>
</dbReference>
<gene>
    <name evidence="11" type="primary">pstS</name>
    <name evidence="11" type="ORF">EJB06_00050</name>
</gene>
<feature type="binding site" evidence="8">
    <location>
        <begin position="160"/>
        <end position="162"/>
    </location>
    <ligand>
        <name>phosphate</name>
        <dbReference type="ChEBI" id="CHEBI:43474"/>
    </ligand>
</feature>
<keyword evidence="6 7" id="KW-0592">Phosphate transport</keyword>
<dbReference type="SUPFAM" id="SSF53850">
    <property type="entry name" value="Periplasmic binding protein-like II"/>
    <property type="match status" value="1"/>
</dbReference>
<organism evidence="11 12">
    <name type="scientific">Massilia atriviolacea</name>
    <dbReference type="NCBI Taxonomy" id="2495579"/>
    <lineage>
        <taxon>Bacteria</taxon>
        <taxon>Pseudomonadati</taxon>
        <taxon>Pseudomonadota</taxon>
        <taxon>Betaproteobacteria</taxon>
        <taxon>Burkholderiales</taxon>
        <taxon>Oxalobacteraceae</taxon>
        <taxon>Telluria group</taxon>
        <taxon>Massilia</taxon>
    </lineage>
</organism>
<evidence type="ECO:0000256" key="7">
    <source>
        <dbReference type="PIRNR" id="PIRNR002756"/>
    </source>
</evidence>
<evidence type="ECO:0000313" key="12">
    <source>
        <dbReference type="Proteomes" id="UP000278085"/>
    </source>
</evidence>
<keyword evidence="12" id="KW-1185">Reference proteome</keyword>
<dbReference type="Gene3D" id="3.40.190.10">
    <property type="entry name" value="Periplasmic binding protein-like II"/>
    <property type="match status" value="2"/>
</dbReference>
<comment type="function">
    <text evidence="1 7">Part of the ABC transporter complex PstSACB involved in phosphate import.</text>
</comment>
<dbReference type="PIRSF" id="PIRSF002756">
    <property type="entry name" value="PstS"/>
    <property type="match status" value="1"/>
</dbReference>
<dbReference type="AlphaFoldDB" id="A0A430HSS5"/>
<dbReference type="GO" id="GO:0042301">
    <property type="term" value="F:phosphate ion binding"/>
    <property type="evidence" value="ECO:0007669"/>
    <property type="project" value="InterPro"/>
</dbReference>
<evidence type="ECO:0000256" key="2">
    <source>
        <dbReference type="ARBA" id="ARBA00008725"/>
    </source>
</evidence>
<feature type="binding site" evidence="8">
    <location>
        <begin position="30"/>
        <end position="32"/>
    </location>
    <ligand>
        <name>phosphate</name>
        <dbReference type="ChEBI" id="CHEBI:43474"/>
    </ligand>
</feature>
<dbReference type="InterPro" id="IPR005673">
    <property type="entry name" value="ABC_phos-bd_PstS"/>
</dbReference>
<evidence type="ECO:0000256" key="4">
    <source>
        <dbReference type="ARBA" id="ARBA00021889"/>
    </source>
</evidence>
<protein>
    <recommendedName>
        <fullName evidence="4 7">Phosphate-binding protein PstS</fullName>
    </recommendedName>
</protein>
<keyword evidence="9" id="KW-0732">Signal</keyword>
<dbReference type="OrthoDB" id="9801510at2"/>